<protein>
    <submittedName>
        <fullName evidence="3">Energy transducer TonB</fullName>
    </submittedName>
</protein>
<proteinExistence type="predicted"/>
<feature type="region of interest" description="Disordered" evidence="1">
    <location>
        <begin position="217"/>
        <end position="240"/>
    </location>
</feature>
<gene>
    <name evidence="3" type="ORF">J4G78_10450</name>
</gene>
<dbReference type="SUPFAM" id="SSF74653">
    <property type="entry name" value="TolA/TonB C-terminal domain"/>
    <property type="match status" value="1"/>
</dbReference>
<reference evidence="3 4" key="1">
    <citation type="submission" date="2021-03" db="EMBL/GenBank/DDBJ databases">
        <title>Complete genome of Parasphingorhabdus_sp.JHSY0214.</title>
        <authorList>
            <person name="Yoo J.H."/>
            <person name="Bae J.W."/>
        </authorList>
    </citation>
    <scope>NUCLEOTIDE SEQUENCE [LARGE SCALE GENOMIC DNA]</scope>
    <source>
        <strain evidence="3 4">JHSY0214</strain>
    </source>
</reference>
<name>A0ABX7SZH4_9SPHN</name>
<feature type="domain" description="TonB C-terminal" evidence="2">
    <location>
        <begin position="166"/>
        <end position="227"/>
    </location>
</feature>
<organism evidence="3 4">
    <name type="scientific">Parasphingorhabdus cellanae</name>
    <dbReference type="NCBI Taxonomy" id="2806553"/>
    <lineage>
        <taxon>Bacteria</taxon>
        <taxon>Pseudomonadati</taxon>
        <taxon>Pseudomonadota</taxon>
        <taxon>Alphaproteobacteria</taxon>
        <taxon>Sphingomonadales</taxon>
        <taxon>Sphingomonadaceae</taxon>
        <taxon>Parasphingorhabdus</taxon>
    </lineage>
</organism>
<evidence type="ECO:0000313" key="3">
    <source>
        <dbReference type="EMBL" id="QTD54683.1"/>
    </source>
</evidence>
<dbReference type="RefSeq" id="WP_207986517.1">
    <property type="nucleotide sequence ID" value="NZ_CP071794.1"/>
</dbReference>
<keyword evidence="4" id="KW-1185">Reference proteome</keyword>
<dbReference type="Pfam" id="PF03544">
    <property type="entry name" value="TonB_C"/>
    <property type="match status" value="1"/>
</dbReference>
<evidence type="ECO:0000313" key="4">
    <source>
        <dbReference type="Proteomes" id="UP000663923"/>
    </source>
</evidence>
<accession>A0ABX7SZH4</accession>
<dbReference type="EMBL" id="CP071794">
    <property type="protein sequence ID" value="QTD54683.1"/>
    <property type="molecule type" value="Genomic_DNA"/>
</dbReference>
<dbReference type="InterPro" id="IPR037682">
    <property type="entry name" value="TonB_C"/>
</dbReference>
<dbReference type="Proteomes" id="UP000663923">
    <property type="component" value="Chromosome"/>
</dbReference>
<evidence type="ECO:0000259" key="2">
    <source>
        <dbReference type="Pfam" id="PF03544"/>
    </source>
</evidence>
<evidence type="ECO:0000256" key="1">
    <source>
        <dbReference type="SAM" id="MobiDB-lite"/>
    </source>
</evidence>
<sequence>MTEASCELVQEFGDGDDKLIFKIVQGVNFHKADLLLSADWLAKLSGSGLIHAKLQSADKRVALNVTSRNSPDKGQSFWRLHRMDINVLDNAAPTDILTIRENNNSTVSLQLEGLPEALEGLKSCQRQLSQKFGIGLEAATRISALPQPRGYPANWTRPDDYSPDEFEKLRKGKTVFRVQVGPNGRATECTILASSGSADLDEKVCLNLKRRSRFRPATDDAGNPIAGHWTSDSHWQIPRE</sequence>
<dbReference type="Gene3D" id="3.30.1150.10">
    <property type="match status" value="1"/>
</dbReference>